<protein>
    <submittedName>
        <fullName evidence="2">Uncharacterized protein</fullName>
    </submittedName>
</protein>
<reference evidence="2" key="1">
    <citation type="journal article" date="2023" name="PLoS Negl. Trop. Dis.">
        <title>A genome sequence for Biomphalaria pfeifferi, the major vector snail for the human-infecting parasite Schistosoma mansoni.</title>
        <authorList>
            <person name="Bu L."/>
            <person name="Lu L."/>
            <person name="Laidemitt M.R."/>
            <person name="Zhang S.M."/>
            <person name="Mutuku M."/>
            <person name="Mkoji G."/>
            <person name="Steinauer M."/>
            <person name="Loker E.S."/>
        </authorList>
    </citation>
    <scope>NUCLEOTIDE SEQUENCE</scope>
    <source>
        <strain evidence="2">KasaAsao</strain>
    </source>
</reference>
<organism evidence="2 3">
    <name type="scientific">Biomphalaria pfeifferi</name>
    <name type="common">Bloodfluke planorb</name>
    <name type="synonym">Freshwater snail</name>
    <dbReference type="NCBI Taxonomy" id="112525"/>
    <lineage>
        <taxon>Eukaryota</taxon>
        <taxon>Metazoa</taxon>
        <taxon>Spiralia</taxon>
        <taxon>Lophotrochozoa</taxon>
        <taxon>Mollusca</taxon>
        <taxon>Gastropoda</taxon>
        <taxon>Heterobranchia</taxon>
        <taxon>Euthyneura</taxon>
        <taxon>Panpulmonata</taxon>
        <taxon>Hygrophila</taxon>
        <taxon>Lymnaeoidea</taxon>
        <taxon>Planorbidae</taxon>
        <taxon>Biomphalaria</taxon>
    </lineage>
</organism>
<gene>
    <name evidence="2" type="ORF">Bpfe_001225</name>
</gene>
<keyword evidence="1" id="KW-0812">Transmembrane</keyword>
<keyword evidence="3" id="KW-1185">Reference proteome</keyword>
<feature type="transmembrane region" description="Helical" evidence="1">
    <location>
        <begin position="503"/>
        <end position="524"/>
    </location>
</feature>
<dbReference type="EMBL" id="JASAOG010000003">
    <property type="protein sequence ID" value="KAK0069043.1"/>
    <property type="molecule type" value="Genomic_DNA"/>
</dbReference>
<keyword evidence="1" id="KW-0472">Membrane</keyword>
<evidence type="ECO:0000313" key="2">
    <source>
        <dbReference type="EMBL" id="KAK0069043.1"/>
    </source>
</evidence>
<sequence length="678" mass="77749">MKLIVIYSMYLFTLNCDQLGKALQPIENICKLCDKSGEITDLEMFSNDTYKLAVCINQSYSNYTSVQLNDYTLAINNPSNPWGCLWTVAKLCADKHVLQFEFKRNNTKSQFKYDIQQNVGLMNESKYSFKLKIIDPLQFCENDSSDAMIMNTLHEAISIHICYVSDSKSINQLIINNKTYAVNTTDSEDSIVFSVDNYIESYQNFLVIYIRNISASHANNYTVDISHFKRERLQAHFQVIVDNEQDFSLISCDGKEWYLFYFIAMSENFSLCLKLQSSVQNITITNVTYNLIGSINHPKRLEPDNVKINITRQQINILIHNMTYHNWGRNDLSIMFGIYNKNYTFYLLEDKEEKFSVSEKEHNYGGKQNFVFSFKQYGISDKTILVNNESFPIFHNISEGGVFSYSTNGLDSLIWIERNQIVVYSAWNTTLNSKCIYVFVFCTLWAQLQVQEMSTNKVFTFNINSSVCMPEAGTDKTGVTDISINSTVTNVALIPDHSSVKLFLIPTVIFIVCISLLILGIILLQRAKNRNKTTITALERSYIASGSDVMDTGTYVNNNQTCENIYMNVQTGRENTARNVTNVNSPSDQSNQHIYMNSRSLERRALLNASNSTLDDEESDGRHISEDGLVYVTVSTDENVRKVKPSRSRQSEVNYASLDLQRSGKLFLRDHRRSRHLK</sequence>
<reference evidence="2" key="2">
    <citation type="submission" date="2023-04" db="EMBL/GenBank/DDBJ databases">
        <authorList>
            <person name="Bu L."/>
            <person name="Lu L."/>
            <person name="Laidemitt M.R."/>
            <person name="Zhang S.M."/>
            <person name="Mutuku M."/>
            <person name="Mkoji G."/>
            <person name="Steinauer M."/>
            <person name="Loker E.S."/>
        </authorList>
    </citation>
    <scope>NUCLEOTIDE SEQUENCE</scope>
    <source>
        <strain evidence="2">KasaAsao</strain>
        <tissue evidence="2">Whole Snail</tissue>
    </source>
</reference>
<dbReference type="AlphaFoldDB" id="A0AAD8CAD4"/>
<proteinExistence type="predicted"/>
<accession>A0AAD8CAD4</accession>
<evidence type="ECO:0000256" key="1">
    <source>
        <dbReference type="SAM" id="Phobius"/>
    </source>
</evidence>
<name>A0AAD8CAD4_BIOPF</name>
<dbReference type="Proteomes" id="UP001233172">
    <property type="component" value="Unassembled WGS sequence"/>
</dbReference>
<evidence type="ECO:0000313" key="3">
    <source>
        <dbReference type="Proteomes" id="UP001233172"/>
    </source>
</evidence>
<keyword evidence="1" id="KW-1133">Transmembrane helix</keyword>
<comment type="caution">
    <text evidence="2">The sequence shown here is derived from an EMBL/GenBank/DDBJ whole genome shotgun (WGS) entry which is preliminary data.</text>
</comment>